<name>A0A1L3ZFJ7_RHILE</name>
<dbReference type="RefSeq" id="WP_072640567.1">
    <property type="nucleotide sequence ID" value="NZ_CP018228.1"/>
</dbReference>
<keyword evidence="2" id="KW-0472">Membrane</keyword>
<organism evidence="3 4">
    <name type="scientific">Rhizobium leguminosarum</name>
    <dbReference type="NCBI Taxonomy" id="384"/>
    <lineage>
        <taxon>Bacteria</taxon>
        <taxon>Pseudomonadati</taxon>
        <taxon>Pseudomonadota</taxon>
        <taxon>Alphaproteobacteria</taxon>
        <taxon>Hyphomicrobiales</taxon>
        <taxon>Rhizobiaceae</taxon>
        <taxon>Rhizobium/Agrobacterium group</taxon>
        <taxon>Rhizobium</taxon>
    </lineage>
</organism>
<keyword evidence="1" id="KW-0175">Coiled coil</keyword>
<reference evidence="3 4" key="1">
    <citation type="submission" date="2016-11" db="EMBL/GenBank/DDBJ databases">
        <title>Rhizobium leguminosarum bv. viciae strain Vaf12 isolated from Vavilovia formosa root nodules from Russia, Dagestan.</title>
        <authorList>
            <person name="Kimeklis A."/>
        </authorList>
    </citation>
    <scope>NUCLEOTIDE SEQUENCE [LARGE SCALE GENOMIC DNA]</scope>
    <source>
        <strain evidence="3 4">Vaf-108</strain>
    </source>
</reference>
<sequence>MAETASDAGPVPAQHLNIAEIEMRRYEARLGVWKVVLGTMVIGIAGVLIPGAVNFSTLLFENWRKEDEFRLAQRTAHQQYIKDFFDTAINQDIELRIRFANYFANLSGDDQRQSWTVYLKDIKDQRQEKRKLINELEGQLVALKRLPEGQSDVAEIDRVVRELNWSYSEIGYVPLDRSLVSVIAGKKERLYLETAAVVTRLAALQQPIDVESADYGRFWTLYRKDLIGIESRNVAAKMIATGAVLQDLVTSKAQPSEELKTLSAELGALIRDELSGVSIAQPSRAQTAN</sequence>
<evidence type="ECO:0000313" key="4">
    <source>
        <dbReference type="Proteomes" id="UP000183050"/>
    </source>
</evidence>
<dbReference type="AlphaFoldDB" id="A0A1L3ZFJ7"/>
<feature type="transmembrane region" description="Helical" evidence="2">
    <location>
        <begin position="35"/>
        <end position="60"/>
    </location>
</feature>
<accession>A0A1L3ZFJ7</accession>
<dbReference type="EMBL" id="CP018228">
    <property type="protein sequence ID" value="API54445.1"/>
    <property type="molecule type" value="Genomic_DNA"/>
</dbReference>
<gene>
    <name evidence="3" type="ORF">BMW22_25070</name>
</gene>
<evidence type="ECO:0000256" key="1">
    <source>
        <dbReference type="SAM" id="Coils"/>
    </source>
</evidence>
<proteinExistence type="predicted"/>
<dbReference type="Proteomes" id="UP000183050">
    <property type="component" value="Chromosome"/>
</dbReference>
<evidence type="ECO:0000256" key="2">
    <source>
        <dbReference type="SAM" id="Phobius"/>
    </source>
</evidence>
<protein>
    <submittedName>
        <fullName evidence="3">Uncharacterized protein</fullName>
    </submittedName>
</protein>
<feature type="coiled-coil region" evidence="1">
    <location>
        <begin position="119"/>
        <end position="146"/>
    </location>
</feature>
<evidence type="ECO:0000313" key="3">
    <source>
        <dbReference type="EMBL" id="API54445.1"/>
    </source>
</evidence>
<keyword evidence="2" id="KW-0812">Transmembrane</keyword>
<keyword evidence="2" id="KW-1133">Transmembrane helix</keyword>